<dbReference type="PANTHER" id="PTHR47917:SF1">
    <property type="entry name" value="COENZYME F420:L-GLUTAMATE LIGASE"/>
    <property type="match status" value="1"/>
</dbReference>
<dbReference type="InterPro" id="IPR002847">
    <property type="entry name" value="F420-0_gamma-glut_ligase-dom"/>
</dbReference>
<evidence type="ECO:0000256" key="9">
    <source>
        <dbReference type="SAM" id="MobiDB-lite"/>
    </source>
</evidence>
<dbReference type="NCBIfam" id="NF009809">
    <property type="entry name" value="PRK13293.1"/>
    <property type="match status" value="1"/>
</dbReference>
<comment type="catalytic activity">
    <reaction evidence="8">
        <text>oxidized coenzyme F420-1 + GTP + L-glutamate = oxidized coenzyme F420-2 + GDP + phosphate + H(+)</text>
        <dbReference type="Rhea" id="RHEA:30523"/>
        <dbReference type="ChEBI" id="CHEBI:15378"/>
        <dbReference type="ChEBI" id="CHEBI:29985"/>
        <dbReference type="ChEBI" id="CHEBI:37565"/>
        <dbReference type="ChEBI" id="CHEBI:43474"/>
        <dbReference type="ChEBI" id="CHEBI:57922"/>
        <dbReference type="ChEBI" id="CHEBI:58189"/>
        <dbReference type="ChEBI" id="CHEBI:59920"/>
        <dbReference type="EC" id="6.3.2.34"/>
    </reaction>
</comment>
<evidence type="ECO:0000259" key="10">
    <source>
        <dbReference type="Pfam" id="PF01996"/>
    </source>
</evidence>
<dbReference type="OrthoDB" id="11383at2157"/>
<comment type="similarity">
    <text evidence="8">Belongs to the CofE family.</text>
</comment>
<feature type="region of interest" description="Disordered" evidence="9">
    <location>
        <begin position="247"/>
        <end position="280"/>
    </location>
</feature>
<keyword evidence="5 8" id="KW-0630">Potassium</keyword>
<dbReference type="GO" id="GO:0005525">
    <property type="term" value="F:GTP binding"/>
    <property type="evidence" value="ECO:0007669"/>
    <property type="project" value="UniProtKB-KW"/>
</dbReference>
<dbReference type="Proteomes" id="UP000199215">
    <property type="component" value="Unassembled WGS sequence"/>
</dbReference>
<comment type="pathway">
    <text evidence="8">Cofactor biosynthesis; coenzyme F420 biosynthesis.</text>
</comment>
<dbReference type="GO" id="GO:0052619">
    <property type="term" value="F:coenzyme F420-1:gamma-L-glutamate ligase activity"/>
    <property type="evidence" value="ECO:0007669"/>
    <property type="project" value="UniProtKB-UniRule"/>
</dbReference>
<feature type="binding site" evidence="8">
    <location>
        <begin position="205"/>
        <end position="212"/>
    </location>
    <ligand>
        <name>GTP</name>
        <dbReference type="ChEBI" id="CHEBI:37565"/>
    </ligand>
</feature>
<evidence type="ECO:0000313" key="11">
    <source>
        <dbReference type="EMBL" id="SEH49688.1"/>
    </source>
</evidence>
<evidence type="ECO:0000256" key="1">
    <source>
        <dbReference type="ARBA" id="ARBA00022598"/>
    </source>
</evidence>
<dbReference type="NCBIfam" id="TIGR01916">
    <property type="entry name" value="F420_cofE"/>
    <property type="match status" value="1"/>
</dbReference>
<comment type="catalytic activity">
    <reaction evidence="8">
        <text>oxidized coenzyme F420-0 + GTP + L-glutamate = oxidized coenzyme F420-1 + GDP + phosphate + H(+)</text>
        <dbReference type="Rhea" id="RHEA:30555"/>
        <dbReference type="ChEBI" id="CHEBI:15378"/>
        <dbReference type="ChEBI" id="CHEBI:29985"/>
        <dbReference type="ChEBI" id="CHEBI:37565"/>
        <dbReference type="ChEBI" id="CHEBI:43474"/>
        <dbReference type="ChEBI" id="CHEBI:58189"/>
        <dbReference type="ChEBI" id="CHEBI:59907"/>
        <dbReference type="ChEBI" id="CHEBI:59920"/>
        <dbReference type="EC" id="6.3.2.31"/>
    </reaction>
</comment>
<comment type="cofactor">
    <cofactor evidence="8">
        <name>K(+)</name>
        <dbReference type="ChEBI" id="CHEBI:29103"/>
    </cofactor>
    <text evidence="8">Monovalent cation. The ion could be potassium.</text>
</comment>
<keyword evidence="6 8" id="KW-0342">GTP-binding</keyword>
<comment type="cofactor">
    <cofactor evidence="8">
        <name>Mg(2+)</name>
        <dbReference type="ChEBI" id="CHEBI:18420"/>
    </cofactor>
    <cofactor evidence="8">
        <name>Mn(2+)</name>
        <dbReference type="ChEBI" id="CHEBI:29035"/>
    </cofactor>
    <text evidence="8">Binds 2 divalent metal cations per subunit. The ions could be magnesium and/or manganese.</text>
</comment>
<keyword evidence="3 8" id="KW-0547">Nucleotide-binding</keyword>
<evidence type="ECO:0000256" key="5">
    <source>
        <dbReference type="ARBA" id="ARBA00022958"/>
    </source>
</evidence>
<keyword evidence="7 8" id="KW-0464">Manganese</keyword>
<evidence type="ECO:0000256" key="6">
    <source>
        <dbReference type="ARBA" id="ARBA00023134"/>
    </source>
</evidence>
<proteinExistence type="inferred from homology"/>
<feature type="binding site" evidence="8">
    <location>
        <begin position="9"/>
        <end position="12"/>
    </location>
    <ligand>
        <name>GTP</name>
        <dbReference type="ChEBI" id="CHEBI:37565"/>
    </ligand>
</feature>
<dbReference type="STRING" id="1267564.SAMN05192561_103108"/>
<dbReference type="HAMAP" id="MF_01258">
    <property type="entry name" value="F420_ligase_CofE"/>
    <property type="match status" value="1"/>
</dbReference>
<keyword evidence="12" id="KW-1185">Reference proteome</keyword>
<dbReference type="Gene3D" id="3.30.1330.100">
    <property type="entry name" value="CofE-like"/>
    <property type="match status" value="1"/>
</dbReference>
<dbReference type="GO" id="GO:0046872">
    <property type="term" value="F:metal ion binding"/>
    <property type="evidence" value="ECO:0007669"/>
    <property type="project" value="UniProtKB-KW"/>
</dbReference>
<dbReference type="InterPro" id="IPR023659">
    <property type="entry name" value="F420_ligase_CofE_arc"/>
</dbReference>
<accession>A0A1H6IM11</accession>
<dbReference type="GO" id="GO:0052645">
    <property type="term" value="P:F420-0 metabolic process"/>
    <property type="evidence" value="ECO:0007669"/>
    <property type="project" value="UniProtKB-UniRule"/>
</dbReference>
<name>A0A1H6IM11_9EURY</name>
<evidence type="ECO:0000256" key="2">
    <source>
        <dbReference type="ARBA" id="ARBA00022723"/>
    </source>
</evidence>
<feature type="binding site" evidence="8">
    <location>
        <position position="150"/>
    </location>
    <ligand>
        <name>a divalent metal cation</name>
        <dbReference type="ChEBI" id="CHEBI:60240"/>
        <label>2</label>
    </ligand>
</feature>
<organism evidence="11 12">
    <name type="scientific">Halopenitus malekzadehii</name>
    <dbReference type="NCBI Taxonomy" id="1267564"/>
    <lineage>
        <taxon>Archaea</taxon>
        <taxon>Methanobacteriati</taxon>
        <taxon>Methanobacteriota</taxon>
        <taxon>Stenosarchaea group</taxon>
        <taxon>Halobacteria</taxon>
        <taxon>Halobacteriales</taxon>
        <taxon>Haloferacaceae</taxon>
        <taxon>Halopenitus</taxon>
    </lineage>
</organism>
<dbReference type="RefSeq" id="WP_092816658.1">
    <property type="nucleotide sequence ID" value="NZ_FNWU01000003.1"/>
</dbReference>
<feature type="binding site" evidence="8">
    <location>
        <position position="43"/>
    </location>
    <ligand>
        <name>GTP</name>
        <dbReference type="ChEBI" id="CHEBI:37565"/>
    </ligand>
</feature>
<gene>
    <name evidence="8" type="primary">cofE</name>
    <name evidence="11" type="ORF">SAMN05192561_103108</name>
</gene>
<keyword evidence="1 8" id="KW-0436">Ligase</keyword>
<feature type="binding site" evidence="8">
    <location>
        <position position="116"/>
    </location>
    <ligand>
        <name>GTP</name>
        <dbReference type="ChEBI" id="CHEBI:37565"/>
    </ligand>
</feature>
<comment type="function">
    <text evidence="8">Catalyzes the GTP-dependent successive addition of two or more gamma-linked L-glutamates to the L-lactyl phosphodiester of 7,8-didemethyl-8-hydroxy-5-deazariboflavin (F420-0) to form coenzyme F420-0-glutamyl-glutamate (F420-2) or polyglutamated F420 derivatives.</text>
</comment>
<evidence type="ECO:0000256" key="7">
    <source>
        <dbReference type="ARBA" id="ARBA00023211"/>
    </source>
</evidence>
<feature type="compositionally biased region" description="Gly residues" evidence="9">
    <location>
        <begin position="264"/>
        <end position="280"/>
    </location>
</feature>
<dbReference type="Gene3D" id="3.90.1660.10">
    <property type="entry name" value="CofE-like domain"/>
    <property type="match status" value="1"/>
</dbReference>
<dbReference type="SUPFAM" id="SSF144010">
    <property type="entry name" value="CofE-like"/>
    <property type="match status" value="1"/>
</dbReference>
<feature type="binding site" evidence="8">
    <location>
        <begin position="38"/>
        <end position="39"/>
    </location>
    <ligand>
        <name>GTP</name>
        <dbReference type="ChEBI" id="CHEBI:37565"/>
    </ligand>
</feature>
<dbReference type="Pfam" id="PF01996">
    <property type="entry name" value="F420_ligase"/>
    <property type="match status" value="1"/>
</dbReference>
<comment type="subunit">
    <text evidence="8">Homodimer.</text>
</comment>
<dbReference type="AlphaFoldDB" id="A0A1H6IM11"/>
<evidence type="ECO:0000256" key="8">
    <source>
        <dbReference type="HAMAP-Rule" id="MF_01258"/>
    </source>
</evidence>
<protein>
    <recommendedName>
        <fullName evidence="8">Coenzyme F420:L-glutamate ligase</fullName>
        <ecNumber evidence="8">6.3.2.31</ecNumber>
        <ecNumber evidence="8">6.3.2.34</ecNumber>
    </recommendedName>
    <alternativeName>
        <fullName evidence="8">Coenzyme F420-0:L-glutamate ligase</fullName>
    </alternativeName>
    <alternativeName>
        <fullName evidence="8">Coenzyme F420-1:gamma-L-glutamate ligase</fullName>
    </alternativeName>
</protein>
<dbReference type="UniPathway" id="UPA00071"/>
<keyword evidence="4 8" id="KW-0460">Magnesium</keyword>
<feature type="binding site" evidence="8">
    <location>
        <position position="149"/>
    </location>
    <ligand>
        <name>a divalent metal cation</name>
        <dbReference type="ChEBI" id="CHEBI:60240"/>
        <label>1</label>
    </ligand>
</feature>
<dbReference type="EMBL" id="FNWU01000003">
    <property type="protein sequence ID" value="SEH49688.1"/>
    <property type="molecule type" value="Genomic_DNA"/>
</dbReference>
<evidence type="ECO:0000256" key="4">
    <source>
        <dbReference type="ARBA" id="ARBA00022842"/>
    </source>
</evidence>
<evidence type="ECO:0000256" key="3">
    <source>
        <dbReference type="ARBA" id="ARBA00022741"/>
    </source>
</evidence>
<reference evidence="11 12" key="1">
    <citation type="submission" date="2016-10" db="EMBL/GenBank/DDBJ databases">
        <authorList>
            <person name="de Groot N.N."/>
        </authorList>
    </citation>
    <scope>NUCLEOTIDE SEQUENCE [LARGE SCALE GENOMIC DNA]</scope>
    <source>
        <strain evidence="11 12">IBRC-M10418</strain>
    </source>
</reference>
<keyword evidence="2 8" id="KW-0479">Metal-binding</keyword>
<sequence>MDVFAVPGLPEIREGDDLAALIRDRVDLRPGDVVCVASTVVSKAEGRVYDFDDFPPGPRAREIADRLEAATGESKDPRFAQAVLEESTEMILEEPFLLTATRFGHIGVNAGIDRSNVPAGDLLLLPKRPAASADRIRDGLPADRVVVTDTCGRPFRHGQRGVAIGWAGLPASRDWRGESDRDGRELGVTVQNVVDELAAAANLIAGEGDGGTPVVVVRDFTFGDHDGSDAHFRDVEDDLVRQALRDWTYDGGNGGAGSDDTTGGDDGTGGEDGGGGEGGD</sequence>
<feature type="binding site" evidence="8">
    <location>
        <position position="207"/>
    </location>
    <ligand>
        <name>a divalent metal cation</name>
        <dbReference type="ChEBI" id="CHEBI:60240"/>
        <label>2</label>
    </ligand>
</feature>
<feature type="domain" description="Coenzyme F420:L-glutamate ligase-like" evidence="10">
    <location>
        <begin position="9"/>
        <end position="219"/>
    </location>
</feature>
<feature type="binding site" evidence="8">
    <location>
        <position position="113"/>
    </location>
    <ligand>
        <name>a divalent metal cation</name>
        <dbReference type="ChEBI" id="CHEBI:60240"/>
        <label>1</label>
    </ligand>
</feature>
<dbReference type="EC" id="6.3.2.34" evidence="8"/>
<dbReference type="PANTHER" id="PTHR47917">
    <property type="match status" value="1"/>
</dbReference>
<dbReference type="GO" id="GO:0052618">
    <property type="term" value="F:coenzyme F420-0:L-glutamate ligase activity"/>
    <property type="evidence" value="ECO:0007669"/>
    <property type="project" value="UniProtKB-UniRule"/>
</dbReference>
<dbReference type="EC" id="6.3.2.31" evidence="8"/>
<dbReference type="InterPro" id="IPR008225">
    <property type="entry name" value="F420-0_g-glutamyl_ligase"/>
</dbReference>
<evidence type="ECO:0000313" key="12">
    <source>
        <dbReference type="Proteomes" id="UP000199215"/>
    </source>
</evidence>